<keyword evidence="4" id="KW-1185">Reference proteome</keyword>
<keyword evidence="2" id="KW-0862">Zinc</keyword>
<dbReference type="PANTHER" id="PTHR42742">
    <property type="entry name" value="TRANSCRIPTIONAL REPRESSOR MPRA"/>
    <property type="match status" value="1"/>
</dbReference>
<name>A0ABY1KYU6_9FLAO</name>
<evidence type="ECO:0000313" key="3">
    <source>
        <dbReference type="EMBL" id="SIS86511.1"/>
    </source>
</evidence>
<dbReference type="RefSeq" id="WP_076455978.1">
    <property type="nucleotide sequence ID" value="NZ_FTOB01000004.1"/>
</dbReference>
<dbReference type="CDD" id="cd07010">
    <property type="entry name" value="cupin_PMI_type_I_N_bac"/>
    <property type="match status" value="1"/>
</dbReference>
<dbReference type="InterPro" id="IPR014710">
    <property type="entry name" value="RmlC-like_jellyroll"/>
</dbReference>
<accession>A0ABY1KYU6</accession>
<protein>
    <submittedName>
        <fullName evidence="3">Mannose-6-phosphate isomerase, class I</fullName>
    </submittedName>
</protein>
<dbReference type="GO" id="GO:0016853">
    <property type="term" value="F:isomerase activity"/>
    <property type="evidence" value="ECO:0007669"/>
    <property type="project" value="UniProtKB-KW"/>
</dbReference>
<proteinExistence type="predicted"/>
<gene>
    <name evidence="3" type="ORF">SAMN05421766_104477</name>
</gene>
<evidence type="ECO:0000256" key="1">
    <source>
        <dbReference type="ARBA" id="ARBA00022723"/>
    </source>
</evidence>
<evidence type="ECO:0000313" key="4">
    <source>
        <dbReference type="Proteomes" id="UP000185728"/>
    </source>
</evidence>
<dbReference type="InterPro" id="IPR051804">
    <property type="entry name" value="Carb_Metab_Reg_Kinase/Isom"/>
</dbReference>
<keyword evidence="3" id="KW-0413">Isomerase</keyword>
<evidence type="ECO:0000256" key="2">
    <source>
        <dbReference type="ARBA" id="ARBA00022833"/>
    </source>
</evidence>
<reference evidence="3 4" key="1">
    <citation type="submission" date="2017-01" db="EMBL/GenBank/DDBJ databases">
        <authorList>
            <person name="Varghese N."/>
            <person name="Submissions S."/>
        </authorList>
    </citation>
    <scope>NUCLEOTIDE SEQUENCE [LARGE SCALE GENOMIC DNA]</scope>
    <source>
        <strain evidence="3 4">DSM 2061</strain>
    </source>
</reference>
<dbReference type="SUPFAM" id="SSF51182">
    <property type="entry name" value="RmlC-like cupins"/>
    <property type="match status" value="1"/>
</dbReference>
<keyword evidence="1" id="KW-0479">Metal-binding</keyword>
<dbReference type="Gene3D" id="2.60.120.10">
    <property type="entry name" value="Jelly Rolls"/>
    <property type="match status" value="1"/>
</dbReference>
<comment type="caution">
    <text evidence="3">The sequence shown here is derived from an EMBL/GenBank/DDBJ whole genome shotgun (WGS) entry which is preliminary data.</text>
</comment>
<sequence length="584" mass="66843">MTKSNFNKTPFVPITGNQNCYVGWEQIGPEIQSVLDKVPRKKKVLAVECYHGVDEQEILNGLEKHLGPVRIIRSSEAFKTEAEISKMVFADVTDDRIFGRITELGLHSYFDRGKTEKLRRAIDRISNGTVLVIGIGAFLLVENHDGLVYADMARWEIQTRMRRKEVDNIGLANRETDFMRLYKQGYFVDWRICDSLKADLFGKIDFVLDTHTKNLPKMVSGETMIKGMEAALKRPFSVVPFFDPGPWGGQWMKEVFDLDKDKPNYAWCFNCVPEENSLLLKINDTLIEMPSINLVLYAPEKVLGKKVYERFGTEFPIRFDLLDTMQGGNLSFQVHPSTSYIKEHFNMDYTQDESYYMLDVGENALVYLGVKEGVDPQELIGDLKRAQEENQTFDAEKYVATFPVKKHDHISIPAGTVHCSGKNSMVLEISATPYIFTFKLWDWGRLGMDGKPRPINLAHGEKNIEWNRATQWVKGNLIDQVEPIEEGEGWREERTGLHKSQFIETRRHWFSAKVKHNTGGTVNVLSLVEGREVLVESPDHLFEPFAVHYAETFIVPASVEEYTIRPYGESEGLEVATLKAYVRS</sequence>
<dbReference type="InterPro" id="IPR011051">
    <property type="entry name" value="RmlC_Cupin_sf"/>
</dbReference>
<dbReference type="PANTHER" id="PTHR42742:SF3">
    <property type="entry name" value="FRUCTOKINASE"/>
    <property type="match status" value="1"/>
</dbReference>
<dbReference type="EMBL" id="FTOB01000004">
    <property type="protein sequence ID" value="SIS86511.1"/>
    <property type="molecule type" value="Genomic_DNA"/>
</dbReference>
<dbReference type="Proteomes" id="UP000185728">
    <property type="component" value="Unassembled WGS sequence"/>
</dbReference>
<organism evidence="3 4">
    <name type="scientific">Zobellia uliginosa</name>
    <dbReference type="NCBI Taxonomy" id="143224"/>
    <lineage>
        <taxon>Bacteria</taxon>
        <taxon>Pseudomonadati</taxon>
        <taxon>Bacteroidota</taxon>
        <taxon>Flavobacteriia</taxon>
        <taxon>Flavobacteriales</taxon>
        <taxon>Flavobacteriaceae</taxon>
        <taxon>Zobellia</taxon>
    </lineage>
</organism>